<gene>
    <name evidence="1" type="ORF">HX876_32720</name>
</gene>
<evidence type="ECO:0000313" key="2">
    <source>
        <dbReference type="Proteomes" id="UP000520592"/>
    </source>
</evidence>
<feature type="non-terminal residue" evidence="1">
    <location>
        <position position="103"/>
    </location>
</feature>
<accession>A0A7Y7YJU4</accession>
<organism evidence="1 2">
    <name type="scientific">Pseudomonas gingeri</name>
    <dbReference type="NCBI Taxonomy" id="117681"/>
    <lineage>
        <taxon>Bacteria</taxon>
        <taxon>Pseudomonadati</taxon>
        <taxon>Pseudomonadota</taxon>
        <taxon>Gammaproteobacteria</taxon>
        <taxon>Pseudomonadales</taxon>
        <taxon>Pseudomonadaceae</taxon>
        <taxon>Pseudomonas</taxon>
    </lineage>
</organism>
<evidence type="ECO:0000313" key="1">
    <source>
        <dbReference type="EMBL" id="NWC37124.1"/>
    </source>
</evidence>
<comment type="caution">
    <text evidence="1">The sequence shown here is derived from an EMBL/GenBank/DDBJ whole genome shotgun (WGS) entry which is preliminary data.</text>
</comment>
<proteinExistence type="predicted"/>
<name>A0A7Y7YJU4_9PSED</name>
<reference evidence="1 2" key="1">
    <citation type="submission" date="2020-04" db="EMBL/GenBank/DDBJ databases">
        <title>Molecular characterization of pseudomonads from Agaricus bisporus reveal novel blotch 2 pathogens in Western Europe.</title>
        <authorList>
            <person name="Taparia T."/>
            <person name="Krijger M."/>
            <person name="Haynes E."/>
            <person name="Elpinstone J.G."/>
            <person name="Noble R."/>
            <person name="Van Der Wolf J."/>
        </authorList>
    </citation>
    <scope>NUCLEOTIDE SEQUENCE [LARGE SCALE GENOMIC DNA]</scope>
    <source>
        <strain evidence="1 2">IPO3737</strain>
    </source>
</reference>
<dbReference type="Proteomes" id="UP000520592">
    <property type="component" value="Unassembled WGS sequence"/>
</dbReference>
<dbReference type="AlphaFoldDB" id="A0A7Y7YJU4"/>
<dbReference type="EMBL" id="JACAQD010000053">
    <property type="protein sequence ID" value="NWC37124.1"/>
    <property type="molecule type" value="Genomic_DNA"/>
</dbReference>
<protein>
    <submittedName>
        <fullName evidence="1">Lipase family protein</fullName>
    </submittedName>
</protein>
<feature type="non-terminal residue" evidence="1">
    <location>
        <position position="1"/>
    </location>
</feature>
<sequence length="103" mass="11859">HYLRIGQLCDQLPTLDPPLVDPDHPPAFHFPDTTYSGFTVSDEGLDRRHVLEICPLRAWSLVLHHQAEYSLANAHNLSLMSILAYSRFPEEQRGSVEEFFEQQ</sequence>